<comment type="caution">
    <text evidence="2">The sequence shown here is derived from an EMBL/GenBank/DDBJ whole genome shotgun (WGS) entry which is preliminary data.</text>
</comment>
<evidence type="ECO:0000313" key="3">
    <source>
        <dbReference type="Proteomes" id="UP001175211"/>
    </source>
</evidence>
<feature type="domain" description="BTB" evidence="1">
    <location>
        <begin position="23"/>
        <end position="97"/>
    </location>
</feature>
<evidence type="ECO:0000313" key="2">
    <source>
        <dbReference type="EMBL" id="KAK0459131.1"/>
    </source>
</evidence>
<dbReference type="EMBL" id="JAUEPS010000015">
    <property type="protein sequence ID" value="KAK0459131.1"/>
    <property type="molecule type" value="Genomic_DNA"/>
</dbReference>
<accession>A0AA39KFW5</accession>
<dbReference type="PROSITE" id="PS50097">
    <property type="entry name" value="BTB"/>
    <property type="match status" value="1"/>
</dbReference>
<protein>
    <recommendedName>
        <fullName evidence="1">BTB domain-containing protein</fullName>
    </recommendedName>
</protein>
<dbReference type="GeneID" id="85356558"/>
<dbReference type="Gene3D" id="3.30.710.10">
    <property type="entry name" value="Potassium Channel Kv1.1, Chain A"/>
    <property type="match status" value="1"/>
</dbReference>
<dbReference type="AlphaFoldDB" id="A0AA39KFW5"/>
<reference evidence="2" key="1">
    <citation type="submission" date="2023-06" db="EMBL/GenBank/DDBJ databases">
        <authorList>
            <consortium name="Lawrence Berkeley National Laboratory"/>
            <person name="Ahrendt S."/>
            <person name="Sahu N."/>
            <person name="Indic B."/>
            <person name="Wong-Bajracharya J."/>
            <person name="Merenyi Z."/>
            <person name="Ke H.-M."/>
            <person name="Monk M."/>
            <person name="Kocsube S."/>
            <person name="Drula E."/>
            <person name="Lipzen A."/>
            <person name="Balint B."/>
            <person name="Henrissat B."/>
            <person name="Andreopoulos B."/>
            <person name="Martin F.M."/>
            <person name="Harder C.B."/>
            <person name="Rigling D."/>
            <person name="Ford K.L."/>
            <person name="Foster G.D."/>
            <person name="Pangilinan J."/>
            <person name="Papanicolaou A."/>
            <person name="Barry K."/>
            <person name="LaButti K."/>
            <person name="Viragh M."/>
            <person name="Koriabine M."/>
            <person name="Yan M."/>
            <person name="Riley R."/>
            <person name="Champramary S."/>
            <person name="Plett K.L."/>
            <person name="Tsai I.J."/>
            <person name="Slot J."/>
            <person name="Sipos G."/>
            <person name="Plett J."/>
            <person name="Nagy L.G."/>
            <person name="Grigoriev I.V."/>
        </authorList>
    </citation>
    <scope>NUCLEOTIDE SEQUENCE</scope>
    <source>
        <strain evidence="2">CCBAS 213</strain>
    </source>
</reference>
<dbReference type="Proteomes" id="UP001175211">
    <property type="component" value="Unassembled WGS sequence"/>
</dbReference>
<dbReference type="InterPro" id="IPR000210">
    <property type="entry name" value="BTB/POZ_dom"/>
</dbReference>
<proteinExistence type="predicted"/>
<dbReference type="SUPFAM" id="SSF54695">
    <property type="entry name" value="POZ domain"/>
    <property type="match status" value="1"/>
</dbReference>
<keyword evidence="3" id="KW-1185">Reference proteome</keyword>
<name>A0AA39KFW5_ARMTA</name>
<organism evidence="2 3">
    <name type="scientific">Armillaria tabescens</name>
    <name type="common">Ringless honey mushroom</name>
    <name type="synonym">Agaricus tabescens</name>
    <dbReference type="NCBI Taxonomy" id="1929756"/>
    <lineage>
        <taxon>Eukaryota</taxon>
        <taxon>Fungi</taxon>
        <taxon>Dikarya</taxon>
        <taxon>Basidiomycota</taxon>
        <taxon>Agaricomycotina</taxon>
        <taxon>Agaricomycetes</taxon>
        <taxon>Agaricomycetidae</taxon>
        <taxon>Agaricales</taxon>
        <taxon>Marasmiineae</taxon>
        <taxon>Physalacriaceae</taxon>
        <taxon>Desarmillaria</taxon>
    </lineage>
</organism>
<gene>
    <name evidence="2" type="ORF">EV420DRAFT_1538481</name>
</gene>
<sequence>MSGPGGQRLGRLRNHEQYYLNGGDVYFLVDEYVFRVHRIFFERESPRFQQMFDHPAPPGERPAGSSAGTAFKLDDVNAEDFSKFLWVFYNPKYSIYDASVDGWHAILRLASLWGFPEVKALAIRELERKPMGLVDRIVLYQAYNVDLDILTPLYAKLCSRDEPLTKTESQKLGVETIVLIFQARERLRSSSRDGVKSPLPDGINSLDVLQVVTEVWQGDDTSSNRTSGGWVIINSFCCTFAYSFRCCC</sequence>
<dbReference type="CDD" id="cd18186">
    <property type="entry name" value="BTB_POZ_ZBTB_KLHL-like"/>
    <property type="match status" value="1"/>
</dbReference>
<dbReference type="InterPro" id="IPR011333">
    <property type="entry name" value="SKP1/BTB/POZ_sf"/>
</dbReference>
<dbReference type="Pfam" id="PF00651">
    <property type="entry name" value="BTB"/>
    <property type="match status" value="1"/>
</dbReference>
<dbReference type="RefSeq" id="XP_060331357.1">
    <property type="nucleotide sequence ID" value="XM_060473010.1"/>
</dbReference>
<evidence type="ECO:0000259" key="1">
    <source>
        <dbReference type="PROSITE" id="PS50097"/>
    </source>
</evidence>